<evidence type="ECO:0008006" key="3">
    <source>
        <dbReference type="Google" id="ProtNLM"/>
    </source>
</evidence>
<sequence length="108" mass="12306">MIIRLARWNVLPEYEREAVERWNLDLLPRTYARCNDLISAHFLGDPHGPERIAATVWRSADAYAAALGQGGVLTQIADEFRAMYVEGQRPIASTYTHLAGRRYAEDCR</sequence>
<reference evidence="2" key="1">
    <citation type="journal article" date="2019" name="Int. J. Syst. Evol. Microbiol.">
        <title>The Global Catalogue of Microorganisms (GCM) 10K type strain sequencing project: providing services to taxonomists for standard genome sequencing and annotation.</title>
        <authorList>
            <consortium name="The Broad Institute Genomics Platform"/>
            <consortium name="The Broad Institute Genome Sequencing Center for Infectious Disease"/>
            <person name="Wu L."/>
            <person name="Ma J."/>
        </authorList>
    </citation>
    <scope>NUCLEOTIDE SEQUENCE [LARGE SCALE GENOMIC DNA]</scope>
    <source>
        <strain evidence="2">CCM 8391</strain>
    </source>
</reference>
<keyword evidence="2" id="KW-1185">Reference proteome</keyword>
<comment type="caution">
    <text evidence="1">The sequence shown here is derived from an EMBL/GenBank/DDBJ whole genome shotgun (WGS) entry which is preliminary data.</text>
</comment>
<accession>A0ABW1IX87</accession>
<protein>
    <recommendedName>
        <fullName evidence="3">Antibiotic biosynthesis monooxygenase</fullName>
    </recommendedName>
</protein>
<name>A0ABW1IX87_9PSEU</name>
<proteinExistence type="predicted"/>
<dbReference type="RefSeq" id="WP_379582309.1">
    <property type="nucleotide sequence ID" value="NZ_JBHSQW010000006.1"/>
</dbReference>
<evidence type="ECO:0000313" key="1">
    <source>
        <dbReference type="EMBL" id="MFC5993091.1"/>
    </source>
</evidence>
<gene>
    <name evidence="1" type="ORF">ACFQE5_02575</name>
</gene>
<dbReference type="Proteomes" id="UP001596302">
    <property type="component" value="Unassembled WGS sequence"/>
</dbReference>
<organism evidence="1 2">
    <name type="scientific">Pseudonocardia hispaniensis</name>
    <dbReference type="NCBI Taxonomy" id="904933"/>
    <lineage>
        <taxon>Bacteria</taxon>
        <taxon>Bacillati</taxon>
        <taxon>Actinomycetota</taxon>
        <taxon>Actinomycetes</taxon>
        <taxon>Pseudonocardiales</taxon>
        <taxon>Pseudonocardiaceae</taxon>
        <taxon>Pseudonocardia</taxon>
    </lineage>
</organism>
<evidence type="ECO:0000313" key="2">
    <source>
        <dbReference type="Proteomes" id="UP001596302"/>
    </source>
</evidence>
<dbReference type="EMBL" id="JBHSQW010000006">
    <property type="protein sequence ID" value="MFC5993091.1"/>
    <property type="molecule type" value="Genomic_DNA"/>
</dbReference>